<comment type="caution">
    <text evidence="1">The sequence shown here is derived from an EMBL/GenBank/DDBJ whole genome shotgun (WGS) entry which is preliminary data.</text>
</comment>
<name>A0AAX6E9Z7_IRIPA</name>
<reference evidence="1" key="2">
    <citation type="submission" date="2023-04" db="EMBL/GenBank/DDBJ databases">
        <authorList>
            <person name="Bruccoleri R.E."/>
            <person name="Oakeley E.J."/>
            <person name="Faust A.-M."/>
            <person name="Dessus-Babus S."/>
            <person name="Altorfer M."/>
            <person name="Burckhardt D."/>
            <person name="Oertli M."/>
            <person name="Naumann U."/>
            <person name="Petersen F."/>
            <person name="Wong J."/>
        </authorList>
    </citation>
    <scope>NUCLEOTIDE SEQUENCE</scope>
    <source>
        <strain evidence="1">GSM-AAB239-AS_SAM_17_03QT</strain>
        <tissue evidence="1">Leaf</tissue>
    </source>
</reference>
<protein>
    <recommendedName>
        <fullName evidence="3">DUF674 family protein</fullName>
    </recommendedName>
</protein>
<proteinExistence type="predicted"/>
<gene>
    <name evidence="1" type="ORF">M6B38_202345</name>
</gene>
<sequence>MASEAKISVKFFVDKEENKVVFAEASKDFLDILFSFLTLPLSTVIELIGDSLVLESMSNVYKSVKSLEDKYLETKACKNMLLHPLSAGAFRCEDLKLNIGNANPRRFYQCSNKDCTNREKVFISLVPDVRCSYCEKSMEDTNSSRKRKEDSASDDDGGVFVKGGETTLFIIMDDLRVMPVSVASTFTMLQKLRIRNNKKLEEMTLDLGKEEVSYLLKQSIISETPLTDTCFRKTEVFQNESRKADTSNKISIKAEARSEDEHCEEICMKLYIDRAENRMLCAEVDGEVVNLLFSFLVLPMGSVIKLLHTSSSMGCLDNLYRSVEGLVSEYIVSDECKSLLLSPKLPPFFGCSRCLLNVEEMLPLPLEGSSCERSFPSVWISCNIYVNGICSNGKYVKPVLEPLNPKKKKVNRTEKGGGYTDGWAKFILTDNLCVSPLSLSSILQAISDCQGTFSKILDQREVVIGKVQALELLKSALISKTPLTDVFLPRAGEMKDD</sequence>
<dbReference type="PANTHER" id="PTHR33103:SF27">
    <property type="entry name" value="OS04G0594700 PROTEIN"/>
    <property type="match status" value="1"/>
</dbReference>
<dbReference type="Proteomes" id="UP001140949">
    <property type="component" value="Unassembled WGS sequence"/>
</dbReference>
<keyword evidence="2" id="KW-1185">Reference proteome</keyword>
<accession>A0AAX6E9Z7</accession>
<organism evidence="1 2">
    <name type="scientific">Iris pallida</name>
    <name type="common">Sweet iris</name>
    <dbReference type="NCBI Taxonomy" id="29817"/>
    <lineage>
        <taxon>Eukaryota</taxon>
        <taxon>Viridiplantae</taxon>
        <taxon>Streptophyta</taxon>
        <taxon>Embryophyta</taxon>
        <taxon>Tracheophyta</taxon>
        <taxon>Spermatophyta</taxon>
        <taxon>Magnoliopsida</taxon>
        <taxon>Liliopsida</taxon>
        <taxon>Asparagales</taxon>
        <taxon>Iridaceae</taxon>
        <taxon>Iridoideae</taxon>
        <taxon>Irideae</taxon>
        <taxon>Iris</taxon>
    </lineage>
</organism>
<evidence type="ECO:0008006" key="3">
    <source>
        <dbReference type="Google" id="ProtNLM"/>
    </source>
</evidence>
<dbReference type="EMBL" id="JANAVB010038615">
    <property type="protein sequence ID" value="KAJ6800858.1"/>
    <property type="molecule type" value="Genomic_DNA"/>
</dbReference>
<reference evidence="1" key="1">
    <citation type="journal article" date="2023" name="GigaByte">
        <title>Genome assembly of the bearded iris, Iris pallida Lam.</title>
        <authorList>
            <person name="Bruccoleri R.E."/>
            <person name="Oakeley E.J."/>
            <person name="Faust A.M.E."/>
            <person name="Altorfer M."/>
            <person name="Dessus-Babus S."/>
            <person name="Burckhardt D."/>
            <person name="Oertli M."/>
            <person name="Naumann U."/>
            <person name="Petersen F."/>
            <person name="Wong J."/>
        </authorList>
    </citation>
    <scope>NUCLEOTIDE SEQUENCE</scope>
    <source>
        <strain evidence="1">GSM-AAB239-AS_SAM_17_03QT</strain>
    </source>
</reference>
<dbReference type="InterPro" id="IPR007750">
    <property type="entry name" value="DUF674"/>
</dbReference>
<dbReference type="Pfam" id="PF05056">
    <property type="entry name" value="DUF674"/>
    <property type="match status" value="1"/>
</dbReference>
<dbReference type="AlphaFoldDB" id="A0AAX6E9Z7"/>
<dbReference type="PANTHER" id="PTHR33103">
    <property type="entry name" value="OS01G0153900 PROTEIN"/>
    <property type="match status" value="1"/>
</dbReference>
<evidence type="ECO:0000313" key="1">
    <source>
        <dbReference type="EMBL" id="KAJ6800858.1"/>
    </source>
</evidence>
<evidence type="ECO:0000313" key="2">
    <source>
        <dbReference type="Proteomes" id="UP001140949"/>
    </source>
</evidence>